<keyword evidence="4 7" id="KW-0811">Translocation</keyword>
<dbReference type="EMBL" id="JARTCD010000015">
    <property type="protein sequence ID" value="KAJ8660057.1"/>
    <property type="molecule type" value="Genomic_DNA"/>
</dbReference>
<gene>
    <name evidence="9" type="ORF">O0I10_004285</name>
</gene>
<dbReference type="InterPro" id="IPR007252">
    <property type="entry name" value="Nup84/Nup107"/>
</dbReference>
<evidence type="ECO:0000256" key="2">
    <source>
        <dbReference type="ARBA" id="ARBA00022816"/>
    </source>
</evidence>
<comment type="function">
    <text evidence="7">Functions as a component of the nuclear pore complex (NPC).</text>
</comment>
<evidence type="ECO:0000256" key="1">
    <source>
        <dbReference type="ARBA" id="ARBA00022448"/>
    </source>
</evidence>
<organism evidence="9 10">
    <name type="scientific">Lichtheimia ornata</name>
    <dbReference type="NCBI Taxonomy" id="688661"/>
    <lineage>
        <taxon>Eukaryota</taxon>
        <taxon>Fungi</taxon>
        <taxon>Fungi incertae sedis</taxon>
        <taxon>Mucoromycota</taxon>
        <taxon>Mucoromycotina</taxon>
        <taxon>Mucoromycetes</taxon>
        <taxon>Mucorales</taxon>
        <taxon>Lichtheimiaceae</taxon>
        <taxon>Lichtheimia</taxon>
    </lineage>
</organism>
<keyword evidence="10" id="KW-1185">Reference proteome</keyword>
<dbReference type="AlphaFoldDB" id="A0AAD7V6N5"/>
<reference evidence="9 10" key="1">
    <citation type="submission" date="2023-03" db="EMBL/GenBank/DDBJ databases">
        <title>Genome sequence of Lichtheimia ornata CBS 291.66.</title>
        <authorList>
            <person name="Mohabir J.T."/>
            <person name="Shea T.P."/>
            <person name="Kurbessoian T."/>
            <person name="Berby B."/>
            <person name="Fontaine J."/>
            <person name="Livny J."/>
            <person name="Gnirke A."/>
            <person name="Stajich J.E."/>
            <person name="Cuomo C.A."/>
        </authorList>
    </citation>
    <scope>NUCLEOTIDE SEQUENCE [LARGE SCALE GENOMIC DNA]</scope>
    <source>
        <strain evidence="9">CBS 291.66</strain>
    </source>
</reference>
<dbReference type="Gene3D" id="1.20.190.50">
    <property type="match status" value="1"/>
</dbReference>
<keyword evidence="6 7" id="KW-0539">Nucleus</keyword>
<dbReference type="PANTHER" id="PTHR13003:SF2">
    <property type="entry name" value="NUCLEAR PORE COMPLEX PROTEIN NUP107"/>
    <property type="match status" value="1"/>
</dbReference>
<keyword evidence="3" id="KW-0653">Protein transport</keyword>
<keyword evidence="2" id="KW-0509">mRNA transport</keyword>
<comment type="similarity">
    <text evidence="7">Belongs to the nucleoporin Nup84/Nup107 family.</text>
</comment>
<protein>
    <recommendedName>
        <fullName evidence="7">Nuclear pore complex protein</fullName>
    </recommendedName>
</protein>
<keyword evidence="1 7" id="KW-0813">Transport</keyword>
<evidence type="ECO:0000256" key="5">
    <source>
        <dbReference type="ARBA" id="ARBA00023132"/>
    </source>
</evidence>
<name>A0AAD7V6N5_9FUNG</name>
<comment type="subunit">
    <text evidence="7">Part of the nuclear pore complex (NPC).</text>
</comment>
<dbReference type="GO" id="GO:0000973">
    <property type="term" value="P:post-transcriptional tethering of RNA polymerase II gene DNA at nuclear periphery"/>
    <property type="evidence" value="ECO:0007669"/>
    <property type="project" value="TreeGrafter"/>
</dbReference>
<feature type="region of interest" description="Disordered" evidence="8">
    <location>
        <begin position="470"/>
        <end position="494"/>
    </location>
</feature>
<evidence type="ECO:0000313" key="10">
    <source>
        <dbReference type="Proteomes" id="UP001234581"/>
    </source>
</evidence>
<keyword evidence="5 7" id="KW-0906">Nuclear pore complex</keyword>
<evidence type="ECO:0000256" key="4">
    <source>
        <dbReference type="ARBA" id="ARBA00023010"/>
    </source>
</evidence>
<evidence type="ECO:0000313" key="9">
    <source>
        <dbReference type="EMBL" id="KAJ8660057.1"/>
    </source>
</evidence>
<evidence type="ECO:0000256" key="6">
    <source>
        <dbReference type="ARBA" id="ARBA00023242"/>
    </source>
</evidence>
<evidence type="ECO:0000256" key="7">
    <source>
        <dbReference type="RuleBase" id="RU365072"/>
    </source>
</evidence>
<keyword evidence="7" id="KW-0472">Membrane</keyword>
<accession>A0AAD7V6N5</accession>
<dbReference type="GO" id="GO:0006606">
    <property type="term" value="P:protein import into nucleus"/>
    <property type="evidence" value="ECO:0007669"/>
    <property type="project" value="TreeGrafter"/>
</dbReference>
<dbReference type="RefSeq" id="XP_058344970.1">
    <property type="nucleotide sequence ID" value="XM_058484345.1"/>
</dbReference>
<evidence type="ECO:0000256" key="3">
    <source>
        <dbReference type="ARBA" id="ARBA00022927"/>
    </source>
</evidence>
<feature type="compositionally biased region" description="Acidic residues" evidence="8">
    <location>
        <begin position="477"/>
        <end position="488"/>
    </location>
</feature>
<comment type="caution">
    <text evidence="9">The sequence shown here is derived from an EMBL/GenBank/DDBJ whole genome shotgun (WGS) entry which is preliminary data.</text>
</comment>
<sequence>MNLPDEIFTNANHDLDQALAEVMDLTNDGIDNKKLVTCIKDLVELRIDHLHSIQGKKANTAQEELKFLTREKWIWTLLELLIRLRASRTSPLYQYAQMTTYIEQLIAHHGVSSEMDMHDDIEDEIEELVRSNRFLSGFIGSRKRRHSQTLDEPETTYQRLFRAFRCGDMQKACDINQQLEPQTWRTELIMRYIEQRKKALEGKHVEWLDEQRKTWSRLYDQKQSEDKLGQYETAILGALCGRTERVLPICRGWEDVIWAFYNCRIHQAEEAQASTNEMNGTAPNLLLVEKAYSDIANKKKESLQDGYLQLFATLTLSILHGKMQEGISYCCSLLLDPKMPSNLRIRPGSWMWPYALRLLSALILYSRIFHNQPSDSMTNEILGHYAKHNVTKPNFRPKVLALYASFTPQSVQVPVVSDFLAANFWDNEERMLLFDMGKQYGLDMVSILRQTWKRTLDDFMDERSSIHKPPRGIWLHDDEDDSDPDDDDPHGHSIQQLPYGVKRCLMQFAWLLMDDHLYFDAITAANKLGNHFLDTKQHKAAAKLISSIPGSVIDMAILQADCNVDLPAPIREFEKLCTRIGKP</sequence>
<proteinExistence type="inferred from homology"/>
<dbReference type="Pfam" id="PF04121">
    <property type="entry name" value="Nup84_Nup100"/>
    <property type="match status" value="1"/>
</dbReference>
<dbReference type="GO" id="GO:0031080">
    <property type="term" value="C:nuclear pore outer ring"/>
    <property type="evidence" value="ECO:0007669"/>
    <property type="project" value="TreeGrafter"/>
</dbReference>
<comment type="subcellular location">
    <subcellularLocation>
        <location evidence="7">Nucleus</location>
        <location evidence="7">Nuclear pore complex</location>
    </subcellularLocation>
    <subcellularLocation>
        <location evidence="7">Nucleus membrane</location>
    </subcellularLocation>
</comment>
<dbReference type="GeneID" id="83211698"/>
<dbReference type="Proteomes" id="UP001234581">
    <property type="component" value="Unassembled WGS sequence"/>
</dbReference>
<evidence type="ECO:0000256" key="8">
    <source>
        <dbReference type="SAM" id="MobiDB-lite"/>
    </source>
</evidence>
<dbReference type="GO" id="GO:0017056">
    <property type="term" value="F:structural constituent of nuclear pore"/>
    <property type="evidence" value="ECO:0007669"/>
    <property type="project" value="UniProtKB-UniRule"/>
</dbReference>
<dbReference type="GO" id="GO:0031965">
    <property type="term" value="C:nuclear membrane"/>
    <property type="evidence" value="ECO:0007669"/>
    <property type="project" value="UniProtKB-SubCell"/>
</dbReference>
<dbReference type="PANTHER" id="PTHR13003">
    <property type="entry name" value="NUP107-RELATED"/>
    <property type="match status" value="1"/>
</dbReference>
<dbReference type="GO" id="GO:0006406">
    <property type="term" value="P:mRNA export from nucleus"/>
    <property type="evidence" value="ECO:0007669"/>
    <property type="project" value="TreeGrafter"/>
</dbReference>
<dbReference type="Gene3D" id="1.10.3450.20">
    <property type="match status" value="1"/>
</dbReference>